<comment type="caution">
    <text evidence="2">The sequence shown here is derived from an EMBL/GenBank/DDBJ whole genome shotgun (WGS) entry which is preliminary data.</text>
</comment>
<organism evidence="2 3">
    <name type="scientific">Marinobacter azerbaijanicus</name>
    <dbReference type="NCBI Taxonomy" id="3050455"/>
    <lineage>
        <taxon>Bacteria</taxon>
        <taxon>Pseudomonadati</taxon>
        <taxon>Pseudomonadota</taxon>
        <taxon>Gammaproteobacteria</taxon>
        <taxon>Pseudomonadales</taxon>
        <taxon>Marinobacteraceae</taxon>
        <taxon>Marinobacter</taxon>
    </lineage>
</organism>
<evidence type="ECO:0000313" key="2">
    <source>
        <dbReference type="EMBL" id="MDL0433368.1"/>
    </source>
</evidence>
<feature type="compositionally biased region" description="Polar residues" evidence="1">
    <location>
        <begin position="77"/>
        <end position="86"/>
    </location>
</feature>
<dbReference type="RefSeq" id="WP_285393105.1">
    <property type="nucleotide sequence ID" value="NZ_JASSVS010000013.1"/>
</dbReference>
<accession>A0ABT7IJN7</accession>
<protein>
    <submittedName>
        <fullName evidence="2">Uncharacterized protein</fullName>
    </submittedName>
</protein>
<sequence length="305" mass="31669">MYALKTVGTQARNKKRHRKLEFPMSGTLIGKHLPIALSALLMTACGGDDTSQPLADGSDPTALAEGGAWSTPLVDGTNGSSDSLQGVNDGGNTGLRPGVYLTAIASDNGNSDEAITWISGSGQFATAINAVNSVFGTIEAESDDVQFGGSAANLFYTDQWNRAEGSVSGIVEDSQSLSYTISGEYNANAILVRLVDLSNEPISLSILSKSYLSLDQTTSFTIGSQGGLSGSDSTGCVFDGQVSIQASNINVFDVTFDATNCGATPTSSPSERNGRYTGVGSYNSTDLMISFMSANNTVILPFQGD</sequence>
<dbReference type="Proteomes" id="UP001227964">
    <property type="component" value="Unassembled WGS sequence"/>
</dbReference>
<evidence type="ECO:0000313" key="3">
    <source>
        <dbReference type="Proteomes" id="UP001227964"/>
    </source>
</evidence>
<feature type="region of interest" description="Disordered" evidence="1">
    <location>
        <begin position="51"/>
        <end position="91"/>
    </location>
</feature>
<proteinExistence type="predicted"/>
<evidence type="ECO:0000256" key="1">
    <source>
        <dbReference type="SAM" id="MobiDB-lite"/>
    </source>
</evidence>
<dbReference type="EMBL" id="JASSVS010000013">
    <property type="protein sequence ID" value="MDL0433368.1"/>
    <property type="molecule type" value="Genomic_DNA"/>
</dbReference>
<keyword evidence="3" id="KW-1185">Reference proteome</keyword>
<gene>
    <name evidence="2" type="ORF">QPM17_19695</name>
</gene>
<reference evidence="2 3" key="1">
    <citation type="submission" date="2023-06" db="EMBL/GenBank/DDBJ databases">
        <title>Marinobacter azerbaijanicus a moderately halophilic, isolated from Urmia Lake in Azerbaijan region of Iran.</title>
        <authorList>
            <person name="Sanchez-Porro C."/>
            <person name="Aghdam E.M."/>
            <person name="Saheb S.M."/>
            <person name="Tarhriz V."/>
            <person name="Kazemi E."/>
            <person name="Ammozegar M.A."/>
            <person name="Ventosa A."/>
            <person name="Hejazi M.S."/>
        </authorList>
    </citation>
    <scope>NUCLEOTIDE SEQUENCE [LARGE SCALE GENOMIC DNA]</scope>
    <source>
        <strain evidence="2 3">TBZ242</strain>
    </source>
</reference>
<name>A0ABT7IJN7_9GAMM</name>